<feature type="domain" description="ABC-2 type transporter transmembrane" evidence="6">
    <location>
        <begin position="3"/>
        <end position="150"/>
    </location>
</feature>
<dbReference type="EMBL" id="LAZR01054328">
    <property type="protein sequence ID" value="KKK78794.1"/>
    <property type="molecule type" value="Genomic_DNA"/>
</dbReference>
<evidence type="ECO:0000256" key="4">
    <source>
        <dbReference type="ARBA" id="ARBA00023136"/>
    </source>
</evidence>
<feature type="transmembrane region" description="Helical" evidence="5">
    <location>
        <begin position="71"/>
        <end position="93"/>
    </location>
</feature>
<feature type="transmembrane region" description="Helical" evidence="5">
    <location>
        <begin position="163"/>
        <end position="181"/>
    </location>
</feature>
<feature type="non-terminal residue" evidence="7">
    <location>
        <position position="1"/>
    </location>
</feature>
<reference evidence="7" key="1">
    <citation type="journal article" date="2015" name="Nature">
        <title>Complex archaea that bridge the gap between prokaryotes and eukaryotes.</title>
        <authorList>
            <person name="Spang A."/>
            <person name="Saw J.H."/>
            <person name="Jorgensen S.L."/>
            <person name="Zaremba-Niedzwiedzka K."/>
            <person name="Martijn J."/>
            <person name="Lind A.E."/>
            <person name="van Eijk R."/>
            <person name="Schleper C."/>
            <person name="Guy L."/>
            <person name="Ettema T.J."/>
        </authorList>
    </citation>
    <scope>NUCLEOTIDE SEQUENCE</scope>
</reference>
<dbReference type="GO" id="GO:0043190">
    <property type="term" value="C:ATP-binding cassette (ABC) transporter complex"/>
    <property type="evidence" value="ECO:0007669"/>
    <property type="project" value="InterPro"/>
</dbReference>
<name>A0A0F9AJX1_9ZZZZ</name>
<proteinExistence type="predicted"/>
<keyword evidence="4 5" id="KW-0472">Membrane</keyword>
<protein>
    <recommendedName>
        <fullName evidence="6">ABC-2 type transporter transmembrane domain-containing protein</fullName>
    </recommendedName>
</protein>
<feature type="transmembrane region" description="Helical" evidence="5">
    <location>
        <begin position="105"/>
        <end position="123"/>
    </location>
</feature>
<comment type="subcellular location">
    <subcellularLocation>
        <location evidence="1">Membrane</location>
        <topology evidence="1">Multi-pass membrane protein</topology>
    </subcellularLocation>
</comment>
<dbReference type="PRINTS" id="PR00164">
    <property type="entry name" value="ABC2TRNSPORT"/>
</dbReference>
<dbReference type="InterPro" id="IPR013525">
    <property type="entry name" value="ABC2_TM"/>
</dbReference>
<evidence type="ECO:0000313" key="7">
    <source>
        <dbReference type="EMBL" id="KKK78794.1"/>
    </source>
</evidence>
<dbReference type="InterPro" id="IPR052902">
    <property type="entry name" value="ABC-2_transporter"/>
</dbReference>
<dbReference type="GO" id="GO:0140359">
    <property type="term" value="F:ABC-type transporter activity"/>
    <property type="evidence" value="ECO:0007669"/>
    <property type="project" value="InterPro"/>
</dbReference>
<dbReference type="InterPro" id="IPR000412">
    <property type="entry name" value="ABC_2_transport"/>
</dbReference>
<keyword evidence="2 5" id="KW-0812">Transmembrane</keyword>
<evidence type="ECO:0000256" key="3">
    <source>
        <dbReference type="ARBA" id="ARBA00022989"/>
    </source>
</evidence>
<dbReference type="PANTHER" id="PTHR43027:SF2">
    <property type="entry name" value="TRANSPORT PERMEASE PROTEIN"/>
    <property type="match status" value="1"/>
</dbReference>
<feature type="transmembrane region" description="Helical" evidence="5">
    <location>
        <begin position="45"/>
        <end position="65"/>
    </location>
</feature>
<dbReference type="Pfam" id="PF01061">
    <property type="entry name" value="ABC2_membrane"/>
    <property type="match status" value="1"/>
</dbReference>
<sequence length="185" mass="20739">NMMFSALWGIGYIVVRYRKNGVLKRLKATPLTAFEYLAAQLLSRIFLLMFSLVVVWVGCDLIFSFHVEGSYFSLFLVFFMGGLSLSSLGLLVASRGTSEEFTGGILNFITWPMMFLSEVWFSIEGSPQWIKMIAQVFPLTHMLTGVRKIMNDGAGLPDVGFELSILLLITLICLGLGARLFSWNK</sequence>
<comment type="caution">
    <text evidence="7">The sequence shown here is derived from an EMBL/GenBank/DDBJ whole genome shotgun (WGS) entry which is preliminary data.</text>
</comment>
<dbReference type="PANTHER" id="PTHR43027">
    <property type="entry name" value="DOXORUBICIN RESISTANCE ABC TRANSPORTER PERMEASE PROTEIN DRRC-RELATED"/>
    <property type="match status" value="1"/>
</dbReference>
<evidence type="ECO:0000256" key="5">
    <source>
        <dbReference type="SAM" id="Phobius"/>
    </source>
</evidence>
<evidence type="ECO:0000256" key="2">
    <source>
        <dbReference type="ARBA" id="ARBA00022692"/>
    </source>
</evidence>
<dbReference type="AlphaFoldDB" id="A0A0F9AJX1"/>
<accession>A0A0F9AJX1</accession>
<keyword evidence="3 5" id="KW-1133">Transmembrane helix</keyword>
<evidence type="ECO:0000256" key="1">
    <source>
        <dbReference type="ARBA" id="ARBA00004141"/>
    </source>
</evidence>
<evidence type="ECO:0000259" key="6">
    <source>
        <dbReference type="Pfam" id="PF01061"/>
    </source>
</evidence>
<organism evidence="7">
    <name type="scientific">marine sediment metagenome</name>
    <dbReference type="NCBI Taxonomy" id="412755"/>
    <lineage>
        <taxon>unclassified sequences</taxon>
        <taxon>metagenomes</taxon>
        <taxon>ecological metagenomes</taxon>
    </lineage>
</organism>
<gene>
    <name evidence="7" type="ORF">LCGC14_2840000</name>
</gene>